<dbReference type="EMBL" id="MVGC01005459">
    <property type="protein sequence ID" value="RJE16412.1"/>
    <property type="molecule type" value="Genomic_DNA"/>
</dbReference>
<protein>
    <submittedName>
        <fullName evidence="1">Uncharacterized protein</fullName>
    </submittedName>
</protein>
<accession>A0A3A2YZT4</accession>
<gene>
    <name evidence="1" type="ORF">PHISCL_11251</name>
</gene>
<reference evidence="2" key="1">
    <citation type="submission" date="2017-02" db="EMBL/GenBank/DDBJ databases">
        <authorList>
            <person name="Tafer H."/>
            <person name="Lopandic K."/>
        </authorList>
    </citation>
    <scope>NUCLEOTIDE SEQUENCE [LARGE SCALE GENOMIC DNA]</scope>
    <source>
        <strain evidence="2">CBS 366.77</strain>
    </source>
</reference>
<comment type="caution">
    <text evidence="1">The sequence shown here is derived from an EMBL/GenBank/DDBJ whole genome shotgun (WGS) entry which is preliminary data.</text>
</comment>
<name>A0A3A2YZT4_9EURO</name>
<evidence type="ECO:0000313" key="1">
    <source>
        <dbReference type="EMBL" id="RJE16412.1"/>
    </source>
</evidence>
<keyword evidence="2" id="KW-1185">Reference proteome</keyword>
<dbReference type="AlphaFoldDB" id="A0A3A2YZT4"/>
<sequence>MDHETGTEDHQWQAEEETGKFEVLGVANIYPKHDAPDRRADIVNLEHVSCVGDAKVIHDHAEIVEVKVPAVEGEEEQGG</sequence>
<dbReference type="Proteomes" id="UP000266188">
    <property type="component" value="Unassembled WGS sequence"/>
</dbReference>
<evidence type="ECO:0000313" key="2">
    <source>
        <dbReference type="Proteomes" id="UP000266188"/>
    </source>
</evidence>
<proteinExistence type="predicted"/>
<organism evidence="1 2">
    <name type="scientific">Aspergillus sclerotialis</name>
    <dbReference type="NCBI Taxonomy" id="2070753"/>
    <lineage>
        <taxon>Eukaryota</taxon>
        <taxon>Fungi</taxon>
        <taxon>Dikarya</taxon>
        <taxon>Ascomycota</taxon>
        <taxon>Pezizomycotina</taxon>
        <taxon>Eurotiomycetes</taxon>
        <taxon>Eurotiomycetidae</taxon>
        <taxon>Eurotiales</taxon>
        <taxon>Aspergillaceae</taxon>
        <taxon>Aspergillus</taxon>
        <taxon>Aspergillus subgen. Polypaecilum</taxon>
    </lineage>
</organism>